<dbReference type="GO" id="GO:0004518">
    <property type="term" value="F:nuclease activity"/>
    <property type="evidence" value="ECO:0007669"/>
    <property type="project" value="UniProtKB-KW"/>
</dbReference>
<evidence type="ECO:0000256" key="2">
    <source>
        <dbReference type="ARBA" id="ARBA00004123"/>
    </source>
</evidence>
<evidence type="ECO:0000256" key="8">
    <source>
        <dbReference type="SAM" id="MobiDB-lite"/>
    </source>
</evidence>
<keyword evidence="4" id="KW-0540">Nuclease</keyword>
<keyword evidence="11" id="KW-1185">Reference proteome</keyword>
<evidence type="ECO:0000256" key="4">
    <source>
        <dbReference type="ARBA" id="ARBA00022722"/>
    </source>
</evidence>
<evidence type="ECO:0000313" key="11">
    <source>
        <dbReference type="Proteomes" id="UP000410492"/>
    </source>
</evidence>
<keyword evidence="6" id="KW-0378">Hydrolase</keyword>
<feature type="region of interest" description="Disordered" evidence="8">
    <location>
        <begin position="334"/>
        <end position="360"/>
    </location>
</feature>
<evidence type="ECO:0000256" key="1">
    <source>
        <dbReference type="ARBA" id="ARBA00001968"/>
    </source>
</evidence>
<evidence type="ECO:0000256" key="7">
    <source>
        <dbReference type="ARBA" id="ARBA00023242"/>
    </source>
</evidence>
<organism evidence="10 11">
    <name type="scientific">Callosobruchus maculatus</name>
    <name type="common">Southern cowpea weevil</name>
    <name type="synonym">Pulse bruchid</name>
    <dbReference type="NCBI Taxonomy" id="64391"/>
    <lineage>
        <taxon>Eukaryota</taxon>
        <taxon>Metazoa</taxon>
        <taxon>Ecdysozoa</taxon>
        <taxon>Arthropoda</taxon>
        <taxon>Hexapoda</taxon>
        <taxon>Insecta</taxon>
        <taxon>Pterygota</taxon>
        <taxon>Neoptera</taxon>
        <taxon>Endopterygota</taxon>
        <taxon>Coleoptera</taxon>
        <taxon>Polyphaga</taxon>
        <taxon>Cucujiformia</taxon>
        <taxon>Chrysomeloidea</taxon>
        <taxon>Chrysomelidae</taxon>
        <taxon>Bruchinae</taxon>
        <taxon>Bruchini</taxon>
        <taxon>Callosobruchus</taxon>
    </lineage>
</organism>
<dbReference type="Pfam" id="PF13359">
    <property type="entry name" value="DDE_Tnp_4"/>
    <property type="match status" value="1"/>
</dbReference>
<reference evidence="10 11" key="1">
    <citation type="submission" date="2019-01" db="EMBL/GenBank/DDBJ databases">
        <authorList>
            <person name="Sayadi A."/>
        </authorList>
    </citation>
    <scope>NUCLEOTIDE SEQUENCE [LARGE SCALE GENOMIC DNA]</scope>
</reference>
<evidence type="ECO:0000313" key="10">
    <source>
        <dbReference type="EMBL" id="VEN63004.1"/>
    </source>
</evidence>
<name>A0A653DS30_CALMS</name>
<feature type="domain" description="DDE Tnp4" evidence="9">
    <location>
        <begin position="159"/>
        <end position="325"/>
    </location>
</feature>
<comment type="subcellular location">
    <subcellularLocation>
        <location evidence="2">Nucleus</location>
    </subcellularLocation>
</comment>
<dbReference type="Proteomes" id="UP000410492">
    <property type="component" value="Unassembled WGS sequence"/>
</dbReference>
<gene>
    <name evidence="10" type="ORF">CALMAC_LOCUS19963</name>
</gene>
<feature type="non-terminal residue" evidence="10">
    <location>
        <position position="360"/>
    </location>
</feature>
<protein>
    <recommendedName>
        <fullName evidence="9">DDE Tnp4 domain-containing protein</fullName>
    </recommendedName>
</protein>
<dbReference type="OrthoDB" id="6716851at2759"/>
<dbReference type="InterPro" id="IPR027806">
    <property type="entry name" value="HARBI1_dom"/>
</dbReference>
<evidence type="ECO:0000256" key="5">
    <source>
        <dbReference type="ARBA" id="ARBA00022723"/>
    </source>
</evidence>
<keyword evidence="7" id="KW-0539">Nucleus</keyword>
<dbReference type="PANTHER" id="PTHR22930:SF284">
    <property type="entry name" value="DDE TNP4 DOMAIN-CONTAINING PROTEIN"/>
    <property type="match status" value="1"/>
</dbReference>
<comment type="similarity">
    <text evidence="3">Belongs to the HARBI1 family.</text>
</comment>
<keyword evidence="5" id="KW-0479">Metal-binding</keyword>
<accession>A0A653DS30</accession>
<dbReference type="GO" id="GO:0005634">
    <property type="term" value="C:nucleus"/>
    <property type="evidence" value="ECO:0007669"/>
    <property type="project" value="UniProtKB-SubCell"/>
</dbReference>
<feature type="compositionally biased region" description="Basic and acidic residues" evidence="8">
    <location>
        <begin position="339"/>
        <end position="349"/>
    </location>
</feature>
<dbReference type="AlphaFoldDB" id="A0A653DS30"/>
<dbReference type="PANTHER" id="PTHR22930">
    <property type="match status" value="1"/>
</dbReference>
<evidence type="ECO:0000256" key="6">
    <source>
        <dbReference type="ARBA" id="ARBA00022801"/>
    </source>
</evidence>
<dbReference type="GO" id="GO:0016787">
    <property type="term" value="F:hydrolase activity"/>
    <property type="evidence" value="ECO:0007669"/>
    <property type="project" value="UniProtKB-KW"/>
</dbReference>
<evidence type="ECO:0000259" key="9">
    <source>
        <dbReference type="Pfam" id="PF13359"/>
    </source>
</evidence>
<proteinExistence type="inferred from homology"/>
<dbReference type="GO" id="GO:0046872">
    <property type="term" value="F:metal ion binding"/>
    <property type="evidence" value="ECO:0007669"/>
    <property type="project" value="UniProtKB-KW"/>
</dbReference>
<comment type="cofactor">
    <cofactor evidence="1">
        <name>a divalent metal cation</name>
        <dbReference type="ChEBI" id="CHEBI:60240"/>
    </cofactor>
</comment>
<dbReference type="InterPro" id="IPR045249">
    <property type="entry name" value="HARBI1-like"/>
</dbReference>
<evidence type="ECO:0000256" key="3">
    <source>
        <dbReference type="ARBA" id="ARBA00006958"/>
    </source>
</evidence>
<sequence>MSYYILKTKKNKRNRKVWVKNWLTKRERLSHVNLVRELRQDKEDFHNYFRMPEPVYEELLRLVTPIIAKQDTCMREAISPHERLSVTLRFLITGGTYKDLMYSSAISRQSLGHIIPETCDAIYSALKTYLKFPSSQQEWIAIAEEFERRWQFPNCLGAVDGKHIAIVPPAGAGSHFFNYKGYHSIVLMAIANANYEFIYVNIGTNGRISDGGVLQKTKFFERLNTKSLNLPSPRRVSEHSEELPYVFVGDEAFALRTDFIKPYPQRQSQSSKSKRIYNYRVCRARRIIENVFGILAGRFHIFRSPINTSVHNINKMVLACCVLHNFLRKKSRQTYSPRQEFDRENHEDGTIEMGLRPQHG</sequence>
<dbReference type="EMBL" id="CAACVG010014314">
    <property type="protein sequence ID" value="VEN63004.1"/>
    <property type="molecule type" value="Genomic_DNA"/>
</dbReference>